<sequence>MASGKAGKNSVEAYIANQRKDLLNLVEKCGDRFHVMEPEGGVNERKNVVELLEKVEQAVKEAGGQSYSCPAFQEAEDRVRQKQVEMAKERRGKKLEQEKRENFGHSYSYMQPVAEAEEDIREDEIEKTRDEAEMSVSAMNIESLPPVTLSSLYPSFLSSIMEKVQASAKTLPKLLSDSSVWVNEGAKQVKSSQVWGAVGSGAQNVQQMVVDSSLWEKVGASAGHVSKLVGDRVPQVVVDGSAWAGSGAKAVAASPMWEKVGSGAKLMAASSVRVGAGIGAGAKTLAQSPVWGKVGSGAKAGAKMVAESSMWEKIGTTVKQVPKVVIGAALLGLVLGVFLGGVIGGAVGAGAGSVVAEVGRRKYSNKNMLRKTDDGGNNVERTVSNSMSSLAKQGEKLLKTE</sequence>
<dbReference type="PANTHER" id="PTHR10903:SF167">
    <property type="entry name" value="GTPASE IMAP FAMILY MEMBER 6-RELATED"/>
    <property type="match status" value="1"/>
</dbReference>
<dbReference type="Proteomes" id="UP000503349">
    <property type="component" value="Chromosome 3"/>
</dbReference>
<dbReference type="EMBL" id="CM015714">
    <property type="protein sequence ID" value="KAF3687554.1"/>
    <property type="molecule type" value="Genomic_DNA"/>
</dbReference>
<organism evidence="3 4">
    <name type="scientific">Channa argus</name>
    <name type="common">Northern snakehead</name>
    <name type="synonym">Ophicephalus argus</name>
    <dbReference type="NCBI Taxonomy" id="215402"/>
    <lineage>
        <taxon>Eukaryota</taxon>
        <taxon>Metazoa</taxon>
        <taxon>Chordata</taxon>
        <taxon>Craniata</taxon>
        <taxon>Vertebrata</taxon>
        <taxon>Euteleostomi</taxon>
        <taxon>Actinopterygii</taxon>
        <taxon>Neopterygii</taxon>
        <taxon>Teleostei</taxon>
        <taxon>Neoteleostei</taxon>
        <taxon>Acanthomorphata</taxon>
        <taxon>Anabantaria</taxon>
        <taxon>Anabantiformes</taxon>
        <taxon>Channoidei</taxon>
        <taxon>Channidae</taxon>
        <taxon>Channa</taxon>
    </lineage>
</organism>
<dbReference type="Gene3D" id="3.40.50.300">
    <property type="entry name" value="P-loop containing nucleotide triphosphate hydrolases"/>
    <property type="match status" value="1"/>
</dbReference>
<dbReference type="PANTHER" id="PTHR10903">
    <property type="entry name" value="GTPASE, IMAP FAMILY MEMBER-RELATED"/>
    <property type="match status" value="1"/>
</dbReference>
<feature type="compositionally biased region" description="Polar residues" evidence="1">
    <location>
        <begin position="379"/>
        <end position="391"/>
    </location>
</feature>
<dbReference type="AlphaFoldDB" id="A0A6G1PBQ3"/>
<reference evidence="4" key="2">
    <citation type="submission" date="2019-02" db="EMBL/GenBank/DDBJ databases">
        <title>Opniocepnalus argus Var Kimnra genome.</title>
        <authorList>
            <person name="Zhou C."/>
            <person name="Xiao S."/>
        </authorList>
    </citation>
    <scope>NUCLEOTIDE SEQUENCE [LARGE SCALE GENOMIC DNA]</scope>
</reference>
<keyword evidence="2" id="KW-1133">Transmembrane helix</keyword>
<feature type="region of interest" description="Disordered" evidence="1">
    <location>
        <begin position="367"/>
        <end position="401"/>
    </location>
</feature>
<keyword evidence="4" id="KW-1185">Reference proteome</keyword>
<evidence type="ECO:0000256" key="1">
    <source>
        <dbReference type="SAM" id="MobiDB-lite"/>
    </source>
</evidence>
<dbReference type="InterPro" id="IPR027417">
    <property type="entry name" value="P-loop_NTPase"/>
</dbReference>
<reference evidence="3 4" key="1">
    <citation type="submission" date="2019-02" db="EMBL/GenBank/DDBJ databases">
        <title>Opniocepnalus argus genome.</title>
        <authorList>
            <person name="Zhou C."/>
            <person name="Xiao S."/>
        </authorList>
    </citation>
    <scope>NUCLEOTIDE SEQUENCE [LARGE SCALE GENOMIC DNA]</scope>
    <source>
        <strain evidence="3">OARG1902GOOAL</strain>
        <tissue evidence="3">Muscle</tissue>
    </source>
</reference>
<keyword evidence="2" id="KW-0812">Transmembrane</keyword>
<evidence type="ECO:0000313" key="3">
    <source>
        <dbReference type="EMBL" id="KAF3687554.1"/>
    </source>
</evidence>
<name>A0A6G1PBQ3_CHAAH</name>
<accession>A0A6G1PBQ3</accession>
<evidence type="ECO:0000313" key="4">
    <source>
        <dbReference type="Proteomes" id="UP000503349"/>
    </source>
</evidence>
<evidence type="ECO:0008006" key="5">
    <source>
        <dbReference type="Google" id="ProtNLM"/>
    </source>
</evidence>
<gene>
    <name evidence="3" type="ORF">EXN66_Car003226</name>
</gene>
<keyword evidence="2" id="KW-0472">Membrane</keyword>
<protein>
    <recommendedName>
        <fullName evidence="5">AIG1-type G domain-containing protein</fullName>
    </recommendedName>
</protein>
<dbReference type="InterPro" id="IPR045058">
    <property type="entry name" value="GIMA/IAN/Toc"/>
</dbReference>
<evidence type="ECO:0000256" key="2">
    <source>
        <dbReference type="SAM" id="Phobius"/>
    </source>
</evidence>
<proteinExistence type="predicted"/>
<feature type="transmembrane region" description="Helical" evidence="2">
    <location>
        <begin position="324"/>
        <end position="356"/>
    </location>
</feature>